<dbReference type="InterPro" id="IPR036653">
    <property type="entry name" value="CinA-like_C"/>
</dbReference>
<evidence type="ECO:0000313" key="2">
    <source>
        <dbReference type="EMBL" id="RYU93134.1"/>
    </source>
</evidence>
<sequence length="168" mass="18654">MKEIFDKKAIEIIRGFLKASQETIAVAESVTSGFIQAAFSTAEEASQFYQGGITAYNVGQKFRHLRIEPVQALACNCVSEKIAQEMALHVCDLFHSQWGIGITGYAAPVPESDNKLYAYYAIAHKSRIVDTRKIVSKKGDSVKIQLFYTNEVLSDLGRCMQNAVNSHE</sequence>
<evidence type="ECO:0000259" key="1">
    <source>
        <dbReference type="Pfam" id="PF02464"/>
    </source>
</evidence>
<dbReference type="RefSeq" id="WP_130023723.1">
    <property type="nucleotide sequence ID" value="NZ_SEWF01000055.1"/>
</dbReference>
<dbReference type="AlphaFoldDB" id="A0A4Q5LU66"/>
<dbReference type="InterPro" id="IPR008136">
    <property type="entry name" value="CinA_C"/>
</dbReference>
<dbReference type="Gene3D" id="3.90.950.20">
    <property type="entry name" value="CinA-like"/>
    <property type="match status" value="1"/>
</dbReference>
<dbReference type="Pfam" id="PF02464">
    <property type="entry name" value="CinA"/>
    <property type="match status" value="1"/>
</dbReference>
<dbReference type="EMBL" id="SEWF01000055">
    <property type="protein sequence ID" value="RYU93134.1"/>
    <property type="molecule type" value="Genomic_DNA"/>
</dbReference>
<accession>A0A4Q5LU66</accession>
<gene>
    <name evidence="2" type="ORF">EWM59_23620</name>
</gene>
<dbReference type="NCBIfam" id="TIGR00199">
    <property type="entry name" value="PncC_domain"/>
    <property type="match status" value="1"/>
</dbReference>
<protein>
    <submittedName>
        <fullName evidence="2">CinA family protein</fullName>
    </submittedName>
</protein>
<keyword evidence="3" id="KW-1185">Reference proteome</keyword>
<dbReference type="OrthoDB" id="1252536at2"/>
<name>A0A4Q5LU66_9BACT</name>
<comment type="caution">
    <text evidence="2">The sequence shown here is derived from an EMBL/GenBank/DDBJ whole genome shotgun (WGS) entry which is preliminary data.</text>
</comment>
<feature type="domain" description="CinA C-terminal" evidence="1">
    <location>
        <begin position="10"/>
        <end position="158"/>
    </location>
</feature>
<dbReference type="Proteomes" id="UP000293162">
    <property type="component" value="Unassembled WGS sequence"/>
</dbReference>
<evidence type="ECO:0000313" key="3">
    <source>
        <dbReference type="Proteomes" id="UP000293162"/>
    </source>
</evidence>
<organism evidence="2 3">
    <name type="scientific">Emticicia agri</name>
    <dbReference type="NCBI Taxonomy" id="2492393"/>
    <lineage>
        <taxon>Bacteria</taxon>
        <taxon>Pseudomonadati</taxon>
        <taxon>Bacteroidota</taxon>
        <taxon>Cytophagia</taxon>
        <taxon>Cytophagales</taxon>
        <taxon>Leadbetterellaceae</taxon>
        <taxon>Emticicia</taxon>
    </lineage>
</organism>
<dbReference type="SUPFAM" id="SSF142433">
    <property type="entry name" value="CinA-like"/>
    <property type="match status" value="1"/>
</dbReference>
<proteinExistence type="predicted"/>
<reference evidence="2 3" key="1">
    <citation type="submission" date="2019-02" db="EMBL/GenBank/DDBJ databases">
        <title>Bacterial novel species Emticicia sp. 17J42-9 isolated from soil.</title>
        <authorList>
            <person name="Jung H.-Y."/>
        </authorList>
    </citation>
    <scope>NUCLEOTIDE SEQUENCE [LARGE SCALE GENOMIC DNA]</scope>
    <source>
        <strain evidence="2 3">17J42-9</strain>
    </source>
</reference>